<comment type="caution">
    <text evidence="7">The sequence shown here is derived from an EMBL/GenBank/DDBJ whole genome shotgun (WGS) entry which is preliminary data.</text>
</comment>
<keyword evidence="1" id="KW-0001">2Fe-2S</keyword>
<evidence type="ECO:0000256" key="3">
    <source>
        <dbReference type="ARBA" id="ARBA00023004"/>
    </source>
</evidence>
<evidence type="ECO:0000313" key="7">
    <source>
        <dbReference type="EMBL" id="MFH8252261.1"/>
    </source>
</evidence>
<dbReference type="InterPro" id="IPR006076">
    <property type="entry name" value="FAD-dep_OxRdtase"/>
</dbReference>
<dbReference type="Gene3D" id="3.50.50.60">
    <property type="entry name" value="FAD/NAD(P)-binding domain"/>
    <property type="match status" value="1"/>
</dbReference>
<proteinExistence type="predicted"/>
<dbReference type="Pfam" id="PF01266">
    <property type="entry name" value="DAO"/>
    <property type="match status" value="1"/>
</dbReference>
<dbReference type="PROSITE" id="PS51296">
    <property type="entry name" value="RIESKE"/>
    <property type="match status" value="1"/>
</dbReference>
<dbReference type="PANTHER" id="PTHR13847">
    <property type="entry name" value="SARCOSINE DEHYDROGENASE-RELATED"/>
    <property type="match status" value="1"/>
</dbReference>
<feature type="compositionally biased region" description="Polar residues" evidence="5">
    <location>
        <begin position="1"/>
        <end position="17"/>
    </location>
</feature>
<dbReference type="Pfam" id="PF00355">
    <property type="entry name" value="Rieske"/>
    <property type="match status" value="1"/>
</dbReference>
<protein>
    <submittedName>
        <fullName evidence="7">FAD-dependent oxidoreductase</fullName>
    </submittedName>
</protein>
<organism evidence="7 8">
    <name type="scientific">Microbacterium alkaliflavum</name>
    <dbReference type="NCBI Taxonomy" id="3248839"/>
    <lineage>
        <taxon>Bacteria</taxon>
        <taxon>Bacillati</taxon>
        <taxon>Actinomycetota</taxon>
        <taxon>Actinomycetes</taxon>
        <taxon>Micrococcales</taxon>
        <taxon>Microbacteriaceae</taxon>
        <taxon>Microbacterium</taxon>
    </lineage>
</organism>
<dbReference type="PANTHER" id="PTHR13847:SF274">
    <property type="entry name" value="RIESKE 2FE-2S IRON-SULFUR PROTEIN YHFW-RELATED"/>
    <property type="match status" value="1"/>
</dbReference>
<evidence type="ECO:0000256" key="1">
    <source>
        <dbReference type="ARBA" id="ARBA00022714"/>
    </source>
</evidence>
<keyword evidence="3" id="KW-0408">Iron</keyword>
<name>A0ABW7QBK3_9MICO</name>
<dbReference type="RefSeq" id="WP_397557692.1">
    <property type="nucleotide sequence ID" value="NZ_JBIQWL010000008.1"/>
</dbReference>
<keyword evidence="4" id="KW-0411">Iron-sulfur</keyword>
<dbReference type="Gene3D" id="2.102.10.10">
    <property type="entry name" value="Rieske [2Fe-2S] iron-sulphur domain"/>
    <property type="match status" value="1"/>
</dbReference>
<evidence type="ECO:0000256" key="5">
    <source>
        <dbReference type="SAM" id="MobiDB-lite"/>
    </source>
</evidence>
<feature type="region of interest" description="Disordered" evidence="5">
    <location>
        <begin position="1"/>
        <end position="25"/>
    </location>
</feature>
<evidence type="ECO:0000313" key="8">
    <source>
        <dbReference type="Proteomes" id="UP001610861"/>
    </source>
</evidence>
<accession>A0ABW7QBK3</accession>
<dbReference type="Proteomes" id="UP001610861">
    <property type="component" value="Unassembled WGS sequence"/>
</dbReference>
<evidence type="ECO:0000256" key="2">
    <source>
        <dbReference type="ARBA" id="ARBA00022723"/>
    </source>
</evidence>
<gene>
    <name evidence="7" type="ORF">ACH3VR_17985</name>
</gene>
<dbReference type="SUPFAM" id="SSF51905">
    <property type="entry name" value="FAD/NAD(P)-binding domain"/>
    <property type="match status" value="1"/>
</dbReference>
<dbReference type="EMBL" id="JBIQWL010000008">
    <property type="protein sequence ID" value="MFH8252261.1"/>
    <property type="molecule type" value="Genomic_DNA"/>
</dbReference>
<dbReference type="SUPFAM" id="SSF50022">
    <property type="entry name" value="ISP domain"/>
    <property type="match status" value="1"/>
</dbReference>
<evidence type="ECO:0000256" key="4">
    <source>
        <dbReference type="ARBA" id="ARBA00023014"/>
    </source>
</evidence>
<evidence type="ECO:0000259" key="6">
    <source>
        <dbReference type="PROSITE" id="PS51296"/>
    </source>
</evidence>
<feature type="domain" description="Rieske" evidence="6">
    <location>
        <begin position="417"/>
        <end position="505"/>
    </location>
</feature>
<dbReference type="InterPro" id="IPR036922">
    <property type="entry name" value="Rieske_2Fe-2S_sf"/>
</dbReference>
<keyword evidence="8" id="KW-1185">Reference proteome</keyword>
<dbReference type="InterPro" id="IPR017941">
    <property type="entry name" value="Rieske_2Fe-2S"/>
</dbReference>
<dbReference type="Gene3D" id="3.30.9.10">
    <property type="entry name" value="D-Amino Acid Oxidase, subunit A, domain 2"/>
    <property type="match status" value="1"/>
</dbReference>
<dbReference type="InterPro" id="IPR036188">
    <property type="entry name" value="FAD/NAD-bd_sf"/>
</dbReference>
<sequence>MSSPTSPPQSIWERTSTPVRSDPRPDRADVVVVGAGLTGLATAVMLARQGRGVLVLEARTVGAATTGNTTGKLSLLQGSIASGIRSHAGDDVLRAYLEANREGPEWIRAEAGDDAAVIQPRTAFTYATTPEGDDALRAEAEALVAGGLPVELEGPGADVGLPFPVTSALRLPGQWQLHALRLLVRLVIEVRRLGGRVVTGCRVTGADVVEHGVRVHTEGHDIDARLVVLATGIPILDRGLFFAKAVPSRSLAAAYRLPGGVAVPDGMYLSVDPLARSLRGATDAEDRTVLIAGGGGFVPGREESVLARRDDLDGWVFDRFPGAERLTWWAAQDYRMVTHVPFAGLMPRGSGRIYTATGFNKWGMANAAAAALAISGAIADSPPVWAEQLRSGMPSLPDAGEAVTANAEVAGHLVGGWTRAELSSNPKQLPAEGEGRIVRSGISPVAESRVDGTLCRLSAVCTHLGGIVSWNDAERSWDCPLHGSRFAADGSRLEGPAVADLGPAG</sequence>
<reference evidence="7 8" key="1">
    <citation type="submission" date="2024-09" db="EMBL/GenBank/DDBJ databases">
        <authorList>
            <person name="Pan X."/>
        </authorList>
    </citation>
    <scope>NUCLEOTIDE SEQUENCE [LARGE SCALE GENOMIC DNA]</scope>
    <source>
        <strain evidence="7 8">B2969</strain>
    </source>
</reference>
<keyword evidence="2" id="KW-0479">Metal-binding</keyword>